<dbReference type="SUPFAM" id="SSF101904">
    <property type="entry name" value="GyrA/ParC C-terminal domain-like"/>
    <property type="match status" value="1"/>
</dbReference>
<dbReference type="InterPro" id="IPR006691">
    <property type="entry name" value="GyrA/parC_rep"/>
</dbReference>
<dbReference type="HAMAP" id="MF_01897">
    <property type="entry name" value="GyrA"/>
    <property type="match status" value="1"/>
</dbReference>
<dbReference type="InterPro" id="IPR050220">
    <property type="entry name" value="Type_II_DNA_Topoisomerases"/>
</dbReference>
<feature type="region of interest" description="Disordered" evidence="10">
    <location>
        <begin position="1"/>
        <end position="29"/>
    </location>
</feature>
<feature type="active site" description="O-(5'-phospho-DNA)-tyrosine intermediate" evidence="8 9">
    <location>
        <position position="144"/>
    </location>
</feature>
<proteinExistence type="inferred from homology"/>
<dbReference type="Gene3D" id="3.90.199.10">
    <property type="entry name" value="Topoisomerase II, domain 5"/>
    <property type="match status" value="1"/>
</dbReference>
<comment type="subcellular location">
    <subcellularLocation>
        <location evidence="8">Cytoplasm</location>
    </subcellularLocation>
</comment>
<dbReference type="GO" id="GO:0005524">
    <property type="term" value="F:ATP binding"/>
    <property type="evidence" value="ECO:0007669"/>
    <property type="project" value="UniProtKB-UniRule"/>
</dbReference>
<evidence type="ECO:0000256" key="6">
    <source>
        <dbReference type="ARBA" id="ARBA00023125"/>
    </source>
</evidence>
<dbReference type="Gene3D" id="2.120.10.90">
    <property type="entry name" value="DNA gyrase/topoisomerase IV, subunit A, C-terminal"/>
    <property type="match status" value="1"/>
</dbReference>
<evidence type="ECO:0000256" key="2">
    <source>
        <dbReference type="ARBA" id="ARBA00008263"/>
    </source>
</evidence>
<dbReference type="NCBIfam" id="TIGR01063">
    <property type="entry name" value="gyrA"/>
    <property type="match status" value="1"/>
</dbReference>
<organism evidence="12 13">
    <name type="scientific">Donghicola eburneus</name>
    <dbReference type="NCBI Taxonomy" id="393278"/>
    <lineage>
        <taxon>Bacteria</taxon>
        <taxon>Pseudomonadati</taxon>
        <taxon>Pseudomonadota</taxon>
        <taxon>Alphaproteobacteria</taxon>
        <taxon>Rhodobacterales</taxon>
        <taxon>Roseobacteraceae</taxon>
        <taxon>Donghicola</taxon>
    </lineage>
</organism>
<keyword evidence="13" id="KW-1185">Reference proteome</keyword>
<evidence type="ECO:0000256" key="1">
    <source>
        <dbReference type="ARBA" id="ARBA00000185"/>
    </source>
</evidence>
<dbReference type="Pfam" id="PF03989">
    <property type="entry name" value="DNA_gyraseA_C"/>
    <property type="match status" value="6"/>
</dbReference>
<dbReference type="SMART" id="SM00434">
    <property type="entry name" value="TOP4c"/>
    <property type="match status" value="1"/>
</dbReference>
<comment type="subunit">
    <text evidence="8">Heterotetramer, composed of two GyrA and two GyrB chains. In the heterotetramer, GyrA contains the active site tyrosine that forms a transient covalent intermediate with DNA, while GyrB binds cofactors and catalyzes ATP hydrolysis.</text>
</comment>
<evidence type="ECO:0000313" key="12">
    <source>
        <dbReference type="EMBL" id="SCM67904.1"/>
    </source>
</evidence>
<dbReference type="NCBIfam" id="NF004043">
    <property type="entry name" value="PRK05560.1"/>
    <property type="match status" value="1"/>
</dbReference>
<dbReference type="GO" id="GO:0003677">
    <property type="term" value="F:DNA binding"/>
    <property type="evidence" value="ECO:0007669"/>
    <property type="project" value="UniProtKB-UniRule"/>
</dbReference>
<dbReference type="FunFam" id="1.10.268.10:FF:000001">
    <property type="entry name" value="DNA gyrase subunit A"/>
    <property type="match status" value="1"/>
</dbReference>
<evidence type="ECO:0000256" key="3">
    <source>
        <dbReference type="ARBA" id="ARBA00022741"/>
    </source>
</evidence>
<dbReference type="InterPro" id="IPR002205">
    <property type="entry name" value="Topo_IIA_dom_A"/>
</dbReference>
<evidence type="ECO:0000256" key="10">
    <source>
        <dbReference type="SAM" id="MobiDB-lite"/>
    </source>
</evidence>
<dbReference type="Proteomes" id="UP000184085">
    <property type="component" value="Unassembled WGS sequence"/>
</dbReference>
<dbReference type="GO" id="GO:0005694">
    <property type="term" value="C:chromosome"/>
    <property type="evidence" value="ECO:0007669"/>
    <property type="project" value="InterPro"/>
</dbReference>
<dbReference type="GO" id="GO:0005737">
    <property type="term" value="C:cytoplasm"/>
    <property type="evidence" value="ECO:0007669"/>
    <property type="project" value="UniProtKB-SubCell"/>
</dbReference>
<feature type="compositionally biased region" description="Polar residues" evidence="10">
    <location>
        <begin position="1"/>
        <end position="10"/>
    </location>
</feature>
<dbReference type="GO" id="GO:0034335">
    <property type="term" value="F:DNA negative supercoiling activity"/>
    <property type="evidence" value="ECO:0007669"/>
    <property type="project" value="UniProtKB-ARBA"/>
</dbReference>
<keyword evidence="8" id="KW-0963">Cytoplasm</keyword>
<dbReference type="GO" id="GO:0006265">
    <property type="term" value="P:DNA topological change"/>
    <property type="evidence" value="ECO:0007669"/>
    <property type="project" value="UniProtKB-UniRule"/>
</dbReference>
<evidence type="ECO:0000256" key="4">
    <source>
        <dbReference type="ARBA" id="ARBA00022840"/>
    </source>
</evidence>
<keyword evidence="5 8" id="KW-0799">Topoisomerase</keyword>
<feature type="domain" description="Topo IIA-type catalytic" evidence="11">
    <location>
        <begin position="56"/>
        <end position="546"/>
    </location>
</feature>
<comment type="function">
    <text evidence="8">A type II topoisomerase that negatively supercoils closed circular double-stranded (ds) DNA in an ATP-dependent manner to modulate DNA topology and maintain chromosomes in an underwound state. Negative supercoiling favors strand separation, and DNA replication, transcription, recombination and repair, all of which involve strand separation. Also able to catalyze the interconversion of other topological isomers of dsDNA rings, including catenanes and knotted rings. Type II topoisomerases break and join 2 DNA strands simultaneously in an ATP-dependent manner.</text>
</comment>
<dbReference type="InterPro" id="IPR035516">
    <property type="entry name" value="Gyrase/topoIV_suA_C"/>
</dbReference>
<feature type="short sequence motif" description="GyrA-box" evidence="8">
    <location>
        <begin position="573"/>
        <end position="579"/>
    </location>
</feature>
<evidence type="ECO:0000256" key="9">
    <source>
        <dbReference type="PROSITE-ProRule" id="PRU01384"/>
    </source>
</evidence>
<dbReference type="GO" id="GO:0006261">
    <property type="term" value="P:DNA-templated DNA replication"/>
    <property type="evidence" value="ECO:0007669"/>
    <property type="project" value="UniProtKB-UniRule"/>
</dbReference>
<reference evidence="13" key="1">
    <citation type="submission" date="2016-09" db="EMBL/GenBank/DDBJ databases">
        <authorList>
            <person name="Wibberg D."/>
        </authorList>
    </citation>
    <scope>NUCLEOTIDE SEQUENCE [LARGE SCALE GENOMIC DNA]</scope>
</reference>
<comment type="similarity">
    <text evidence="2 8">Belongs to the type II topoisomerase GyrA/ParC subunit family.</text>
</comment>
<dbReference type="EMBL" id="FMJB01000050">
    <property type="protein sequence ID" value="SCM67904.1"/>
    <property type="molecule type" value="Genomic_DNA"/>
</dbReference>
<gene>
    <name evidence="8 12" type="primary">gyrA</name>
    <name evidence="12" type="ORF">KARMA_2111</name>
</gene>
<keyword evidence="6 8" id="KW-0238">DNA-binding</keyword>
<comment type="miscellaneous">
    <text evidence="8">Few gyrases are as efficient as E.coli at forming negative supercoils. Not all organisms have 2 type II topoisomerases; in organisms with a single type II topoisomerase this enzyme also has to decatenate newly replicated chromosomes.</text>
</comment>
<dbReference type="InterPro" id="IPR013758">
    <property type="entry name" value="Topo_IIA_A/C_ab"/>
</dbReference>
<dbReference type="AlphaFoldDB" id="A0A1M4N1I4"/>
<evidence type="ECO:0000259" key="11">
    <source>
        <dbReference type="PROSITE" id="PS52040"/>
    </source>
</evidence>
<dbReference type="GO" id="GO:0009330">
    <property type="term" value="C:DNA topoisomerase type II (double strand cut, ATP-hydrolyzing) complex"/>
    <property type="evidence" value="ECO:0007669"/>
    <property type="project" value="TreeGrafter"/>
</dbReference>
<dbReference type="EC" id="5.6.2.2" evidence="8"/>
<dbReference type="PANTHER" id="PTHR43493:SF5">
    <property type="entry name" value="DNA GYRASE SUBUNIT A, CHLOROPLASTIC_MITOCHONDRIAL"/>
    <property type="match status" value="1"/>
</dbReference>
<keyword evidence="3 8" id="KW-0547">Nucleotide-binding</keyword>
<feature type="compositionally biased region" description="Acidic residues" evidence="10">
    <location>
        <begin position="911"/>
        <end position="928"/>
    </location>
</feature>
<dbReference type="PANTHER" id="PTHR43493">
    <property type="entry name" value="DNA GYRASE/TOPOISOMERASE SUBUNIT A"/>
    <property type="match status" value="1"/>
</dbReference>
<evidence type="ECO:0000256" key="5">
    <source>
        <dbReference type="ARBA" id="ARBA00023029"/>
    </source>
</evidence>
<evidence type="ECO:0000313" key="13">
    <source>
        <dbReference type="Proteomes" id="UP000184085"/>
    </source>
</evidence>
<keyword evidence="7 8" id="KW-0413">Isomerase</keyword>
<dbReference type="FunFam" id="3.90.199.10:FF:000001">
    <property type="entry name" value="DNA gyrase subunit A"/>
    <property type="match status" value="1"/>
</dbReference>
<feature type="region of interest" description="Disordered" evidence="10">
    <location>
        <begin position="908"/>
        <end position="928"/>
    </location>
</feature>
<dbReference type="PROSITE" id="PS52040">
    <property type="entry name" value="TOPO_IIA"/>
    <property type="match status" value="1"/>
</dbReference>
<dbReference type="Gene3D" id="1.10.268.10">
    <property type="entry name" value="Topoisomerase, domain 3"/>
    <property type="match status" value="1"/>
</dbReference>
<keyword evidence="4 8" id="KW-0067">ATP-binding</keyword>
<evidence type="ECO:0000256" key="7">
    <source>
        <dbReference type="ARBA" id="ARBA00023235"/>
    </source>
</evidence>
<evidence type="ECO:0000256" key="8">
    <source>
        <dbReference type="HAMAP-Rule" id="MF_01897"/>
    </source>
</evidence>
<dbReference type="FunFam" id="3.30.1360.40:FF:000002">
    <property type="entry name" value="DNA gyrase subunit A"/>
    <property type="match status" value="1"/>
</dbReference>
<dbReference type="CDD" id="cd00187">
    <property type="entry name" value="TOP4c"/>
    <property type="match status" value="1"/>
</dbReference>
<accession>A0A1M4N1I4</accession>
<dbReference type="Pfam" id="PF00521">
    <property type="entry name" value="DNA_topoisoIV"/>
    <property type="match status" value="1"/>
</dbReference>
<protein>
    <recommendedName>
        <fullName evidence="8">DNA gyrase subunit A</fullName>
        <ecNumber evidence="8">5.6.2.2</ecNumber>
    </recommendedName>
</protein>
<dbReference type="InterPro" id="IPR005743">
    <property type="entry name" value="GyrA"/>
</dbReference>
<name>A0A1M4N1I4_9RHOB</name>
<dbReference type="InterPro" id="IPR013760">
    <property type="entry name" value="Topo_IIA-like_dom_sf"/>
</dbReference>
<comment type="catalytic activity">
    <reaction evidence="1 8 9">
        <text>ATP-dependent breakage, passage and rejoining of double-stranded DNA.</text>
        <dbReference type="EC" id="5.6.2.2"/>
    </reaction>
</comment>
<dbReference type="Gene3D" id="3.30.1360.40">
    <property type="match status" value="1"/>
</dbReference>
<sequence length="928" mass="102244">MAGTGDTVTDTPETPENAEENPKPRAIHHGPTISIADEMKTSYLDYAMSVIVSRAIPDLRDGLKPVHRRILYAMHETGNSHDKPYRKSARPVGDVMGKYHPHGDSAIYDALVRMAQDFSMSLPLLDGQGNFGSMDGDNAAAMRYTEVRMDKPAAALLSDIDKDTVDFQDNYDGKDREPTVLPARFPNMLVNGAGGIAVGMATNIPPHNLGEVVDATLALIEDPDLSSEQLIQYVPGPDFPTGGILLGRSGARKAYLEGRGSVIIRSKTHVEEIRKDRYAIVCTEIPYQVNKASMIEKIAEAAREKRIEGIAHVQDESDRNGVRVVVELKRDATPEVVLNQLFRFTPMQTSFGCNMLALNGGRPEQLTLRRFLTCFIDFREDVVVRRTAYLLRKARDRAHILCGLAVAVTNVDEVVATIRSSTDAAEAREKLMTRRWPAQSIAEYIKLVDDPTHTINEDGTYNLSEAQARAILELRLQRLTQLGVQEVTDELQELAKSIREYLEILGSRERIMGIIADELHEVRDQFAVPRRTEIVDWSGDMEDEDLIEREDMVVTVTQSGYIKRTALADFRAQKRGGKGLSGMATKDDDVVTTLFVANTHTQLLFFTTDGMAYKLKCWRLPLGGRTAKGKAIVNILPIPVGVSIAAIMPVDRPEDDWDDLQIVFATSKGSVRRNRLSDFTNVKANGKIAMKFEGEDENTRLINARICSEEDDVMLVTNSGRAIRFPVPEVRVFNSRASTGVRGVKLSGDDEVVSMSVIRHFEAGSDERASYLKMRRLMAGVTEDDAASEEEGNADSQLPQERYAEMSAAENLILTITAKGLGKLSSSHDYPIRGRGGLGVTAWEKSMRGGEIVASFPVEGDDQIMLATSKGQSIRVPVDGISFRSRSAGGVRVFNTSNGEHVVSVARIADQTDEVEDDGGAEAPASEE</sequence>
<dbReference type="SUPFAM" id="SSF56719">
    <property type="entry name" value="Type II DNA topoisomerase"/>
    <property type="match status" value="1"/>
</dbReference>
<dbReference type="NCBIfam" id="NF004044">
    <property type="entry name" value="PRK05561.1"/>
    <property type="match status" value="1"/>
</dbReference>
<dbReference type="InterPro" id="IPR013757">
    <property type="entry name" value="Topo_IIA_A_a_sf"/>
</dbReference>